<dbReference type="Proteomes" id="UP001501746">
    <property type="component" value="Unassembled WGS sequence"/>
</dbReference>
<feature type="domain" description="ABC transporter" evidence="4">
    <location>
        <begin position="4"/>
        <end position="263"/>
    </location>
</feature>
<accession>A0ABP4Z9R5</accession>
<dbReference type="InterPro" id="IPR027417">
    <property type="entry name" value="P-loop_NTPase"/>
</dbReference>
<keyword evidence="6" id="KW-1185">Reference proteome</keyword>
<feature type="domain" description="ABC transporter" evidence="4">
    <location>
        <begin position="330"/>
        <end position="565"/>
    </location>
</feature>
<keyword evidence="1" id="KW-0677">Repeat</keyword>
<dbReference type="PANTHER" id="PTHR19211">
    <property type="entry name" value="ATP-BINDING TRANSPORT PROTEIN-RELATED"/>
    <property type="match status" value="1"/>
</dbReference>
<evidence type="ECO:0000313" key="5">
    <source>
        <dbReference type="EMBL" id="GAA1843836.1"/>
    </source>
</evidence>
<keyword evidence="2" id="KW-0547">Nucleotide-binding</keyword>
<reference evidence="6" key="1">
    <citation type="journal article" date="2019" name="Int. J. Syst. Evol. Microbiol.">
        <title>The Global Catalogue of Microorganisms (GCM) 10K type strain sequencing project: providing services to taxonomists for standard genome sequencing and annotation.</title>
        <authorList>
            <consortium name="The Broad Institute Genomics Platform"/>
            <consortium name="The Broad Institute Genome Sequencing Center for Infectious Disease"/>
            <person name="Wu L."/>
            <person name="Ma J."/>
        </authorList>
    </citation>
    <scope>NUCLEOTIDE SEQUENCE [LARGE SCALE GENOMIC DNA]</scope>
    <source>
        <strain evidence="6">JCM 14323</strain>
    </source>
</reference>
<evidence type="ECO:0000256" key="3">
    <source>
        <dbReference type="ARBA" id="ARBA00022840"/>
    </source>
</evidence>
<organism evidence="5 6">
    <name type="scientific">Agromyces salentinus</name>
    <dbReference type="NCBI Taxonomy" id="269421"/>
    <lineage>
        <taxon>Bacteria</taxon>
        <taxon>Bacillati</taxon>
        <taxon>Actinomycetota</taxon>
        <taxon>Actinomycetes</taxon>
        <taxon>Micrococcales</taxon>
        <taxon>Microbacteriaceae</taxon>
        <taxon>Agromyces</taxon>
    </lineage>
</organism>
<dbReference type="EMBL" id="BAAANK010000010">
    <property type="protein sequence ID" value="GAA1843836.1"/>
    <property type="molecule type" value="Genomic_DNA"/>
</dbReference>
<dbReference type="SMART" id="SM00382">
    <property type="entry name" value="AAA"/>
    <property type="match status" value="2"/>
</dbReference>
<evidence type="ECO:0000256" key="2">
    <source>
        <dbReference type="ARBA" id="ARBA00022741"/>
    </source>
</evidence>
<name>A0ABP4Z9R5_9MICO</name>
<dbReference type="GO" id="GO:0005524">
    <property type="term" value="F:ATP binding"/>
    <property type="evidence" value="ECO:0007669"/>
    <property type="project" value="UniProtKB-KW"/>
</dbReference>
<protein>
    <submittedName>
        <fullName evidence="5">ATP-binding cassette domain-containing protein</fullName>
    </submittedName>
</protein>
<dbReference type="InterPro" id="IPR003593">
    <property type="entry name" value="AAA+_ATPase"/>
</dbReference>
<dbReference type="Pfam" id="PF00005">
    <property type="entry name" value="ABC_tran"/>
    <property type="match status" value="2"/>
</dbReference>
<proteinExistence type="predicted"/>
<dbReference type="SUPFAM" id="SSF52540">
    <property type="entry name" value="P-loop containing nucleoside triphosphate hydrolases"/>
    <property type="match status" value="2"/>
</dbReference>
<dbReference type="PANTHER" id="PTHR19211:SF69">
    <property type="entry name" value="ATP-BINDING PROTEIN UUP"/>
    <property type="match status" value="1"/>
</dbReference>
<keyword evidence="3 5" id="KW-0067">ATP-binding</keyword>
<sequence>MGFIDVNGVSFSLPDGRPLLADLAFRVVDGRTTALIGANGAGKSTLLRIIRGELRADEGSVQVDGGLGVMDQFIGHGQAAAGASETVAGLLVSVAPERVRAAAIELEASEDALIGADDTANQMRYATALAEYAEAGGYEQEVVWDHCTIAALGVPFERARWRALATLSGGEQKRLALEALLRGPEQVLLLDEPDNSLDVPGKRWLEGALRATPKTVLLVSHDRELLARAADRIVTLEASPAGSTAWVHGGGFEGYHAAREERFARLDELRRRWDEQHVALKTLVATLKVKATYNDGMSSRYQAALTRLKRFEDAGPPEERPPAQAVSMRLRGSRTGKRSVVCEQLELSGLMKPFDLEVWYGDRVAVLGSNGSGKSHFLRLLAGGGTEPDRMLGHVTTVGEALARVPHEGRAVLGARVVPGWFAQNHEHAEFRGRTLLDILHRGDANRDGMAREAASSALDRYGLAGAALQRFDELSGGQQARLQILLLELSGATLLLLDEPTDNLDLVSAEALEEALSRFDGTVLAVTHDRWFARSFDRFVVFRSDGRVVEADAPVWDEARVERVR</sequence>
<comment type="caution">
    <text evidence="5">The sequence shown here is derived from an EMBL/GenBank/DDBJ whole genome shotgun (WGS) entry which is preliminary data.</text>
</comment>
<dbReference type="PROSITE" id="PS50893">
    <property type="entry name" value="ABC_TRANSPORTER_2"/>
    <property type="match status" value="2"/>
</dbReference>
<dbReference type="InterPro" id="IPR003439">
    <property type="entry name" value="ABC_transporter-like_ATP-bd"/>
</dbReference>
<dbReference type="CDD" id="cd03221">
    <property type="entry name" value="ABCF_EF-3"/>
    <property type="match status" value="2"/>
</dbReference>
<evidence type="ECO:0000259" key="4">
    <source>
        <dbReference type="PROSITE" id="PS50893"/>
    </source>
</evidence>
<evidence type="ECO:0000256" key="1">
    <source>
        <dbReference type="ARBA" id="ARBA00022737"/>
    </source>
</evidence>
<evidence type="ECO:0000313" key="6">
    <source>
        <dbReference type="Proteomes" id="UP001501746"/>
    </source>
</evidence>
<dbReference type="RefSeq" id="WP_157428759.1">
    <property type="nucleotide sequence ID" value="NZ_BAAANK010000010.1"/>
</dbReference>
<dbReference type="InterPro" id="IPR050611">
    <property type="entry name" value="ABCF"/>
</dbReference>
<dbReference type="Gene3D" id="3.40.50.300">
    <property type="entry name" value="P-loop containing nucleotide triphosphate hydrolases"/>
    <property type="match status" value="2"/>
</dbReference>
<gene>
    <name evidence="5" type="ORF">GCM10009750_32640</name>
</gene>